<dbReference type="Proteomes" id="UP000719412">
    <property type="component" value="Unassembled WGS sequence"/>
</dbReference>
<dbReference type="Gene3D" id="3.40.1380.20">
    <property type="entry name" value="Pyruvate kinase, C-terminal domain"/>
    <property type="match status" value="1"/>
</dbReference>
<dbReference type="GO" id="GO:0000287">
    <property type="term" value="F:magnesium ion binding"/>
    <property type="evidence" value="ECO:0007669"/>
    <property type="project" value="InterPro"/>
</dbReference>
<evidence type="ECO:0000256" key="12">
    <source>
        <dbReference type="ARBA" id="ARBA00023152"/>
    </source>
</evidence>
<evidence type="ECO:0000256" key="13">
    <source>
        <dbReference type="ARBA" id="ARBA00023317"/>
    </source>
</evidence>
<feature type="domain" description="Pyruvate kinase barrel" evidence="15">
    <location>
        <begin position="49"/>
        <end position="381"/>
    </location>
</feature>
<dbReference type="PROSITE" id="PS00110">
    <property type="entry name" value="PYRUVATE_KINASE"/>
    <property type="match status" value="1"/>
</dbReference>
<evidence type="ECO:0000256" key="7">
    <source>
        <dbReference type="ARBA" id="ARBA00022723"/>
    </source>
</evidence>
<dbReference type="NCBIfam" id="TIGR01064">
    <property type="entry name" value="pyruv_kin"/>
    <property type="match status" value="1"/>
</dbReference>
<dbReference type="GO" id="GO:0004743">
    <property type="term" value="F:pyruvate kinase activity"/>
    <property type="evidence" value="ECO:0007669"/>
    <property type="project" value="UniProtKB-EC"/>
</dbReference>
<evidence type="ECO:0000256" key="3">
    <source>
        <dbReference type="ARBA" id="ARBA00004997"/>
    </source>
</evidence>
<comment type="similarity">
    <text evidence="4 14">Belongs to the pyruvate kinase family.</text>
</comment>
<dbReference type="Pfam" id="PF00224">
    <property type="entry name" value="PK"/>
    <property type="match status" value="1"/>
</dbReference>
<protein>
    <recommendedName>
        <fullName evidence="5 14">Pyruvate kinase</fullName>
        <ecNumber evidence="5 14">2.7.1.40</ecNumber>
    </recommendedName>
</protein>
<dbReference type="NCBIfam" id="NF004491">
    <property type="entry name" value="PRK05826.1"/>
    <property type="match status" value="1"/>
</dbReference>
<dbReference type="PRINTS" id="PR01050">
    <property type="entry name" value="PYRUVTKNASE"/>
</dbReference>
<proteinExistence type="inferred from homology"/>
<keyword evidence="8" id="KW-0547">Nucleotide-binding</keyword>
<dbReference type="SUPFAM" id="SSF50800">
    <property type="entry name" value="PK beta-barrel domain-like"/>
    <property type="match status" value="1"/>
</dbReference>
<dbReference type="PANTHER" id="PTHR11817">
    <property type="entry name" value="PYRUVATE KINASE"/>
    <property type="match status" value="1"/>
</dbReference>
<comment type="cofactor">
    <cofactor evidence="1">
        <name>Mg(2+)</name>
        <dbReference type="ChEBI" id="CHEBI:18420"/>
    </cofactor>
</comment>
<dbReference type="Gene3D" id="2.40.33.10">
    <property type="entry name" value="PK beta-barrel domain-like"/>
    <property type="match status" value="1"/>
</dbReference>
<dbReference type="GO" id="GO:0030955">
    <property type="term" value="F:potassium ion binding"/>
    <property type="evidence" value="ECO:0007669"/>
    <property type="project" value="InterPro"/>
</dbReference>
<keyword evidence="11 14" id="KW-0460">Magnesium</keyword>
<evidence type="ECO:0000256" key="5">
    <source>
        <dbReference type="ARBA" id="ARBA00012142"/>
    </source>
</evidence>
<keyword evidence="12 14" id="KW-0324">Glycolysis</keyword>
<reference evidence="17" key="1">
    <citation type="journal article" date="2020" name="J Insects Food Feed">
        <title>The yellow mealworm (Tenebrio molitor) genome: a resource for the emerging insects as food and feed industry.</title>
        <authorList>
            <person name="Eriksson T."/>
            <person name="Andere A."/>
            <person name="Kelstrup H."/>
            <person name="Emery V."/>
            <person name="Picard C."/>
        </authorList>
    </citation>
    <scope>NUCLEOTIDE SEQUENCE</scope>
    <source>
        <strain evidence="17">Stoneville</strain>
        <tissue evidence="17">Whole head</tissue>
    </source>
</reference>
<dbReference type="InterPro" id="IPR015795">
    <property type="entry name" value="Pyrv_Knase_C"/>
</dbReference>
<name>A0A8J6LCR3_TENMO</name>
<keyword evidence="7" id="KW-0479">Metal-binding</keyword>
<dbReference type="EMBL" id="JABDTM020028823">
    <property type="protein sequence ID" value="KAH0808356.1"/>
    <property type="molecule type" value="Genomic_DNA"/>
</dbReference>
<dbReference type="FunFam" id="3.20.20.60:FF:000025">
    <property type="entry name" value="Pyruvate kinase"/>
    <property type="match status" value="1"/>
</dbReference>
<sequence length="561" mass="60811">MVWGTAYDKEEPVTDFPCVPPKQLVASVARSHLEHACLLNIHSAPSFVRLTGIVCTIGPSSRDVQVLEKMMEAGMNIARLNFSHGSHEYHAESIANIRMAAEKYGKRIGMTFPVAIALDIKGPEIRSGFIEGGETAEVEIINGDVIKLTTDKAYYEKGNAGIIYVDYDNIQKVVQVGNRIFIDDGLISLICTSIQGSVLTCTVENGGMLGSCKGVNLPGVDVDLPVVSEKDKDDLIFGVQEGVDIVCASFIRNAAALTEIRDILGYEGEKILIVSKIENQQGVQNLEEIIKASDGIMVGRGDLGIEIPVEKLFLAQKSIIAKCNKAGKPVICANQMLQSMTKKLRPTRAESTDVANAVLDGADCVMLTSETAKGDFPVEAICTMANICKEAESAFWHREFFVELVGKVVPPLEPPHAIAIAAAEAASKCLASAIIVITVSGRSAYLISRYRPICPIIAITRNAFTARQAHLSRGVLPLFYPLDRLDDWSKDVESRISFGISFGKWKGFIKAGDPIIAINGSKKGSGYTDTMRILYVMKPVAEGEPCGCDFVTGPDEEEINY</sequence>
<evidence type="ECO:0000256" key="2">
    <source>
        <dbReference type="ARBA" id="ARBA00001958"/>
    </source>
</evidence>
<evidence type="ECO:0000256" key="6">
    <source>
        <dbReference type="ARBA" id="ARBA00022679"/>
    </source>
</evidence>
<evidence type="ECO:0000259" key="15">
    <source>
        <dbReference type="Pfam" id="PF00224"/>
    </source>
</evidence>
<dbReference type="FunFam" id="2.40.33.10:FF:000023">
    <property type="entry name" value="Pyruvate kinase PKM"/>
    <property type="match status" value="1"/>
</dbReference>
<dbReference type="SUPFAM" id="SSF52935">
    <property type="entry name" value="PK C-terminal domain-like"/>
    <property type="match status" value="1"/>
</dbReference>
<dbReference type="InterPro" id="IPR036918">
    <property type="entry name" value="Pyrv_Knase_C_sf"/>
</dbReference>
<evidence type="ECO:0000256" key="1">
    <source>
        <dbReference type="ARBA" id="ARBA00001946"/>
    </source>
</evidence>
<evidence type="ECO:0000256" key="14">
    <source>
        <dbReference type="RuleBase" id="RU000504"/>
    </source>
</evidence>
<dbReference type="NCBIfam" id="NF004978">
    <property type="entry name" value="PRK06354.1"/>
    <property type="match status" value="1"/>
</dbReference>
<keyword evidence="6 14" id="KW-0808">Transferase</keyword>
<comment type="cofactor">
    <cofactor evidence="2">
        <name>K(+)</name>
        <dbReference type="ChEBI" id="CHEBI:29103"/>
    </cofactor>
</comment>
<dbReference type="InterPro" id="IPR011037">
    <property type="entry name" value="Pyrv_Knase-like_insert_dom_sf"/>
</dbReference>
<dbReference type="InterPro" id="IPR015793">
    <property type="entry name" value="Pyrv_Knase_brl"/>
</dbReference>
<keyword evidence="18" id="KW-1185">Reference proteome</keyword>
<dbReference type="GO" id="GO:0005524">
    <property type="term" value="F:ATP binding"/>
    <property type="evidence" value="ECO:0007669"/>
    <property type="project" value="UniProtKB-KW"/>
</dbReference>
<dbReference type="GO" id="GO:0016301">
    <property type="term" value="F:kinase activity"/>
    <property type="evidence" value="ECO:0007669"/>
    <property type="project" value="UniProtKB-KW"/>
</dbReference>
<dbReference type="InterPro" id="IPR040442">
    <property type="entry name" value="Pyrv_kinase-like_dom_sf"/>
</dbReference>
<dbReference type="SUPFAM" id="SSF51621">
    <property type="entry name" value="Phosphoenolpyruvate/pyruvate domain"/>
    <property type="match status" value="1"/>
</dbReference>
<dbReference type="Pfam" id="PF02887">
    <property type="entry name" value="PK_C"/>
    <property type="match status" value="1"/>
</dbReference>
<evidence type="ECO:0000256" key="11">
    <source>
        <dbReference type="ARBA" id="ARBA00022842"/>
    </source>
</evidence>
<keyword evidence="13" id="KW-0670">Pyruvate</keyword>
<keyword evidence="10" id="KW-0067">ATP-binding</keyword>
<dbReference type="InterPro" id="IPR015813">
    <property type="entry name" value="Pyrv/PenolPyrv_kinase-like_dom"/>
</dbReference>
<comment type="catalytic activity">
    <reaction evidence="14">
        <text>pyruvate + ATP = phosphoenolpyruvate + ADP + H(+)</text>
        <dbReference type="Rhea" id="RHEA:18157"/>
        <dbReference type="ChEBI" id="CHEBI:15361"/>
        <dbReference type="ChEBI" id="CHEBI:15378"/>
        <dbReference type="ChEBI" id="CHEBI:30616"/>
        <dbReference type="ChEBI" id="CHEBI:58702"/>
        <dbReference type="ChEBI" id="CHEBI:456216"/>
        <dbReference type="EC" id="2.7.1.40"/>
    </reaction>
</comment>
<keyword evidence="9 14" id="KW-0418">Kinase</keyword>
<evidence type="ECO:0000256" key="8">
    <source>
        <dbReference type="ARBA" id="ARBA00022741"/>
    </source>
</evidence>
<evidence type="ECO:0000259" key="16">
    <source>
        <dbReference type="Pfam" id="PF02887"/>
    </source>
</evidence>
<evidence type="ECO:0000256" key="4">
    <source>
        <dbReference type="ARBA" id="ARBA00008663"/>
    </source>
</evidence>
<feature type="domain" description="Pyruvate kinase C-terminal" evidence="16">
    <location>
        <begin position="416"/>
        <end position="534"/>
    </location>
</feature>
<dbReference type="UniPathway" id="UPA00109">
    <property type="reaction ID" value="UER00188"/>
</dbReference>
<dbReference type="InterPro" id="IPR015806">
    <property type="entry name" value="Pyrv_Knase_insert_dom_sf"/>
</dbReference>
<gene>
    <name evidence="17" type="ORF">GEV33_014431</name>
</gene>
<dbReference type="Gene3D" id="3.20.20.60">
    <property type="entry name" value="Phosphoenolpyruvate-binding domains"/>
    <property type="match status" value="1"/>
</dbReference>
<evidence type="ECO:0000313" key="18">
    <source>
        <dbReference type="Proteomes" id="UP000719412"/>
    </source>
</evidence>
<comment type="caution">
    <text evidence="17">The sequence shown here is derived from an EMBL/GenBank/DDBJ whole genome shotgun (WGS) entry which is preliminary data.</text>
</comment>
<evidence type="ECO:0000313" key="17">
    <source>
        <dbReference type="EMBL" id="KAH0808356.1"/>
    </source>
</evidence>
<evidence type="ECO:0000256" key="10">
    <source>
        <dbReference type="ARBA" id="ARBA00022840"/>
    </source>
</evidence>
<organism evidence="17 18">
    <name type="scientific">Tenebrio molitor</name>
    <name type="common">Yellow mealworm beetle</name>
    <dbReference type="NCBI Taxonomy" id="7067"/>
    <lineage>
        <taxon>Eukaryota</taxon>
        <taxon>Metazoa</taxon>
        <taxon>Ecdysozoa</taxon>
        <taxon>Arthropoda</taxon>
        <taxon>Hexapoda</taxon>
        <taxon>Insecta</taxon>
        <taxon>Pterygota</taxon>
        <taxon>Neoptera</taxon>
        <taxon>Endopterygota</taxon>
        <taxon>Coleoptera</taxon>
        <taxon>Polyphaga</taxon>
        <taxon>Cucujiformia</taxon>
        <taxon>Tenebrionidae</taxon>
        <taxon>Tenebrio</taxon>
    </lineage>
</organism>
<dbReference type="InterPro" id="IPR001697">
    <property type="entry name" value="Pyr_Knase"/>
</dbReference>
<comment type="pathway">
    <text evidence="3 14">Carbohydrate degradation; glycolysis; pyruvate from D-glyceraldehyde 3-phosphate: step 5/5.</text>
</comment>
<accession>A0A8J6LCR3</accession>
<dbReference type="EC" id="2.7.1.40" evidence="5 14"/>
<dbReference type="AlphaFoldDB" id="A0A8J6LCR3"/>
<dbReference type="InterPro" id="IPR018209">
    <property type="entry name" value="Pyrv_Knase_AS"/>
</dbReference>
<reference evidence="17" key="2">
    <citation type="submission" date="2021-08" db="EMBL/GenBank/DDBJ databases">
        <authorList>
            <person name="Eriksson T."/>
        </authorList>
    </citation>
    <scope>NUCLEOTIDE SEQUENCE</scope>
    <source>
        <strain evidence="17">Stoneville</strain>
        <tissue evidence="17">Whole head</tissue>
    </source>
</reference>
<evidence type="ECO:0000256" key="9">
    <source>
        <dbReference type="ARBA" id="ARBA00022777"/>
    </source>
</evidence>